<dbReference type="HOGENOM" id="CLU_862225_0_0_2"/>
<dbReference type="EMBL" id="CP000866">
    <property type="protein sequence ID" value="ABX13442.1"/>
    <property type="molecule type" value="Genomic_DNA"/>
</dbReference>
<proteinExistence type="predicted"/>
<keyword evidence="1" id="KW-1133">Transmembrane helix</keyword>
<dbReference type="OrthoDB" id="10016at2157"/>
<dbReference type="KEGG" id="nmr:Nmar_1546"/>
<evidence type="ECO:0000313" key="2">
    <source>
        <dbReference type="EMBL" id="ABX13442.1"/>
    </source>
</evidence>
<gene>
    <name evidence="2" type="ordered locus">Nmar_1546</name>
</gene>
<dbReference type="RefSeq" id="WP_012215929.1">
    <property type="nucleotide sequence ID" value="NC_010085.1"/>
</dbReference>
<dbReference type="eggNOG" id="arCOG08035">
    <property type="taxonomic scope" value="Archaea"/>
</dbReference>
<reference evidence="2 3" key="1">
    <citation type="journal article" date="2010" name="Proc. Natl. Acad. Sci. U.S.A.">
        <title>Nitrosopumilus maritimus genome reveals unique mechanisms for nitrification and autotrophy in globally distributed marine crenarchaea.</title>
        <authorList>
            <person name="Walker C.B."/>
            <person name="de la Torre J.R."/>
            <person name="Klotz M.G."/>
            <person name="Urakawa H."/>
            <person name="Pinel N."/>
            <person name="Arp D.J."/>
            <person name="Brochier-Armanet C."/>
            <person name="Chain P.S."/>
            <person name="Chan P.P."/>
            <person name="Gollabgir A."/>
            <person name="Hemp J."/>
            <person name="Hugler M."/>
            <person name="Karr E.A."/>
            <person name="Konneke M."/>
            <person name="Shin M."/>
            <person name="Lawton T.J."/>
            <person name="Lowe T."/>
            <person name="Martens-Habbena W."/>
            <person name="Sayavedra-Soto L.A."/>
            <person name="Lang D."/>
            <person name="Sievert S.M."/>
            <person name="Rosenzweig A.C."/>
            <person name="Manning G."/>
            <person name="Stahl D.A."/>
        </authorList>
    </citation>
    <scope>NUCLEOTIDE SEQUENCE [LARGE SCALE GENOMIC DNA]</scope>
    <source>
        <strain evidence="2 3">SCM1</strain>
    </source>
</reference>
<dbReference type="EnsemblBacteria" id="ABX13442">
    <property type="protein sequence ID" value="ABX13442"/>
    <property type="gene ID" value="Nmar_1546"/>
</dbReference>
<keyword evidence="1" id="KW-0812">Transmembrane</keyword>
<evidence type="ECO:0000256" key="1">
    <source>
        <dbReference type="SAM" id="Phobius"/>
    </source>
</evidence>
<protein>
    <submittedName>
        <fullName evidence="2">Uncharacterized protein</fullName>
    </submittedName>
</protein>
<evidence type="ECO:0000313" key="3">
    <source>
        <dbReference type="Proteomes" id="UP000000792"/>
    </source>
</evidence>
<dbReference type="InParanoid" id="A9A4Y8"/>
<accession>A9A4Y8</accession>
<sequence length="334" mass="36446">MKLNILFLFFTILLIIQIPNSYAQFDTTDDEFVGLSLYTNSKVYAPSHNLQIYGTGLPEENLILRLFAPDETIAKFDQLTTNADGSYNHSLLTWPQPSSNLPYGTYTVEVISTAQNGISKTIDVKFSSTTDLVDVPVERHVNTLVFAPETAAINQPIRVFVQTTSDGLLIGNEAGIKELLGNTHVHLPSGMTVTLTSSFKALHQGLYYVDYTPIEEGTHVFHVIAFSQGTTSHGSAATNVLSQDLGGISEQIIRLNTILDDTSKELDVLKSEIEGFDNTLETASSKIDESTGTISTSVEFISEASSQLNSLLFPIIASIGIIVALQIAILARRR</sequence>
<dbReference type="AlphaFoldDB" id="A9A4Y8"/>
<dbReference type="GeneID" id="5773169"/>
<keyword evidence="1" id="KW-0472">Membrane</keyword>
<name>A9A4Y8_NITMS</name>
<dbReference type="Proteomes" id="UP000000792">
    <property type="component" value="Chromosome"/>
</dbReference>
<keyword evidence="3" id="KW-1185">Reference proteome</keyword>
<organism evidence="2 3">
    <name type="scientific">Nitrosopumilus maritimus (strain SCM1)</name>
    <dbReference type="NCBI Taxonomy" id="436308"/>
    <lineage>
        <taxon>Archaea</taxon>
        <taxon>Nitrososphaerota</taxon>
        <taxon>Nitrososphaeria</taxon>
        <taxon>Nitrosopumilales</taxon>
        <taxon>Nitrosopumilaceae</taxon>
        <taxon>Nitrosopumilus</taxon>
    </lineage>
</organism>
<dbReference type="STRING" id="436308.Nmar_1546"/>
<feature type="transmembrane region" description="Helical" evidence="1">
    <location>
        <begin position="311"/>
        <end position="331"/>
    </location>
</feature>